<dbReference type="AlphaFoldDB" id="A0A4Y2BJP7"/>
<evidence type="ECO:0000313" key="2">
    <source>
        <dbReference type="EMBL" id="GBL92183.1"/>
    </source>
</evidence>
<proteinExistence type="predicted"/>
<reference evidence="2 3" key="1">
    <citation type="journal article" date="2019" name="Sci. Rep.">
        <title>Orb-weaving spider Araneus ventricosus genome elucidates the spidroin gene catalogue.</title>
        <authorList>
            <person name="Kono N."/>
            <person name="Nakamura H."/>
            <person name="Ohtoshi R."/>
            <person name="Moran D.A.P."/>
            <person name="Shinohara A."/>
            <person name="Yoshida Y."/>
            <person name="Fujiwara M."/>
            <person name="Mori M."/>
            <person name="Tomita M."/>
            <person name="Arakawa K."/>
        </authorList>
    </citation>
    <scope>NUCLEOTIDE SEQUENCE [LARGE SCALE GENOMIC DNA]</scope>
</reference>
<feature type="region of interest" description="Disordered" evidence="1">
    <location>
        <begin position="26"/>
        <end position="54"/>
    </location>
</feature>
<gene>
    <name evidence="2" type="ORF">AVEN_91521_1</name>
</gene>
<evidence type="ECO:0000256" key="1">
    <source>
        <dbReference type="SAM" id="MobiDB-lite"/>
    </source>
</evidence>
<keyword evidence="3" id="KW-1185">Reference proteome</keyword>
<dbReference type="Proteomes" id="UP000499080">
    <property type="component" value="Unassembled WGS sequence"/>
</dbReference>
<evidence type="ECO:0000313" key="3">
    <source>
        <dbReference type="Proteomes" id="UP000499080"/>
    </source>
</evidence>
<sequence>MPFGVLGTLNKSCCDSSSSEAGVAIAITGGDPTSPEGGTYYHRREVTRPPPLLYPPGKLLKRKVISEARNIHRWKCLETNNLSLKMILRSVSCISMSWILSSMEKDKPPRAGFVEARIG</sequence>
<protein>
    <submittedName>
        <fullName evidence="2">Uncharacterized protein</fullName>
    </submittedName>
</protein>
<accession>A0A4Y2BJP7</accession>
<organism evidence="2 3">
    <name type="scientific">Araneus ventricosus</name>
    <name type="common">Orbweaver spider</name>
    <name type="synonym">Epeira ventricosa</name>
    <dbReference type="NCBI Taxonomy" id="182803"/>
    <lineage>
        <taxon>Eukaryota</taxon>
        <taxon>Metazoa</taxon>
        <taxon>Ecdysozoa</taxon>
        <taxon>Arthropoda</taxon>
        <taxon>Chelicerata</taxon>
        <taxon>Arachnida</taxon>
        <taxon>Araneae</taxon>
        <taxon>Araneomorphae</taxon>
        <taxon>Entelegynae</taxon>
        <taxon>Araneoidea</taxon>
        <taxon>Araneidae</taxon>
        <taxon>Araneus</taxon>
    </lineage>
</organism>
<dbReference type="EMBL" id="BGPR01000084">
    <property type="protein sequence ID" value="GBL92183.1"/>
    <property type="molecule type" value="Genomic_DNA"/>
</dbReference>
<comment type="caution">
    <text evidence="2">The sequence shown here is derived from an EMBL/GenBank/DDBJ whole genome shotgun (WGS) entry which is preliminary data.</text>
</comment>
<name>A0A4Y2BJP7_ARAVE</name>